<proteinExistence type="predicted"/>
<dbReference type="Proteomes" id="UP001372338">
    <property type="component" value="Unassembled WGS sequence"/>
</dbReference>
<sequence length="319" mass="36946">MLDIWDMEEGEFVMVDLDKHGRPIGEEATTLTRFIGSLVRSHQYAPINYKSWKEMPKVHKEEMLQILEAKFEFVPPINDVTREMLKAQLNDKWRQWKSDLNSKAYDPSKTEEEVVATLVDDRVNPSQYRDLVHFWYSEEGQKISEINRQNRSKYEDIHCMGTKSLPKLIDETKKKAKGVSPDRIEIYIDTRTRKDGTIVNEKAARVIEELNKQNYEAATSRSGTQNDMHWKDDIFSQVKGSDTSGHVRCVGKIPKSKRVKVSVSENEELHNRLKHMESMMTNFMTFIQNRFPGEDVNNMIQAAKQSQDVDGVPNMGSSN</sequence>
<evidence type="ECO:0000313" key="2">
    <source>
        <dbReference type="Proteomes" id="UP001372338"/>
    </source>
</evidence>
<dbReference type="EMBL" id="JAYWIO010000006">
    <property type="protein sequence ID" value="KAK7255513.1"/>
    <property type="molecule type" value="Genomic_DNA"/>
</dbReference>
<dbReference type="PANTHER" id="PTHR33144">
    <property type="entry name" value="OS10G0409366 PROTEIN-RELATED"/>
    <property type="match status" value="1"/>
</dbReference>
<name>A0AAN9EKA5_CROPI</name>
<evidence type="ECO:0000313" key="1">
    <source>
        <dbReference type="EMBL" id="KAK7255513.1"/>
    </source>
</evidence>
<dbReference type="PANTHER" id="PTHR33144:SF50">
    <property type="entry name" value="OS03G0714750 PROTEIN"/>
    <property type="match status" value="1"/>
</dbReference>
<dbReference type="Pfam" id="PF03004">
    <property type="entry name" value="Transposase_24"/>
    <property type="match status" value="1"/>
</dbReference>
<dbReference type="InterPro" id="IPR004252">
    <property type="entry name" value="Probable_transposase_24"/>
</dbReference>
<accession>A0AAN9EKA5</accession>
<dbReference type="AlphaFoldDB" id="A0AAN9EKA5"/>
<comment type="caution">
    <text evidence="1">The sequence shown here is derived from an EMBL/GenBank/DDBJ whole genome shotgun (WGS) entry which is preliminary data.</text>
</comment>
<organism evidence="1 2">
    <name type="scientific">Crotalaria pallida</name>
    <name type="common">Smooth rattlebox</name>
    <name type="synonym">Crotalaria striata</name>
    <dbReference type="NCBI Taxonomy" id="3830"/>
    <lineage>
        <taxon>Eukaryota</taxon>
        <taxon>Viridiplantae</taxon>
        <taxon>Streptophyta</taxon>
        <taxon>Embryophyta</taxon>
        <taxon>Tracheophyta</taxon>
        <taxon>Spermatophyta</taxon>
        <taxon>Magnoliopsida</taxon>
        <taxon>eudicotyledons</taxon>
        <taxon>Gunneridae</taxon>
        <taxon>Pentapetalae</taxon>
        <taxon>rosids</taxon>
        <taxon>fabids</taxon>
        <taxon>Fabales</taxon>
        <taxon>Fabaceae</taxon>
        <taxon>Papilionoideae</taxon>
        <taxon>50 kb inversion clade</taxon>
        <taxon>genistoids sensu lato</taxon>
        <taxon>core genistoids</taxon>
        <taxon>Crotalarieae</taxon>
        <taxon>Crotalaria</taxon>
    </lineage>
</organism>
<gene>
    <name evidence="1" type="ORF">RIF29_28926</name>
</gene>
<reference evidence="1 2" key="1">
    <citation type="submission" date="2024-01" db="EMBL/GenBank/DDBJ databases">
        <title>The genomes of 5 underutilized Papilionoideae crops provide insights into root nodulation and disease resistanc.</title>
        <authorList>
            <person name="Yuan L."/>
        </authorList>
    </citation>
    <scope>NUCLEOTIDE SEQUENCE [LARGE SCALE GENOMIC DNA]</scope>
    <source>
        <strain evidence="1">ZHUSHIDOU_FW_LH</strain>
        <tissue evidence="1">Leaf</tissue>
    </source>
</reference>
<keyword evidence="2" id="KW-1185">Reference proteome</keyword>
<protein>
    <submittedName>
        <fullName evidence="1">Uncharacterized protein</fullName>
    </submittedName>
</protein>